<comment type="caution">
    <text evidence="1">The sequence shown here is derived from an EMBL/GenBank/DDBJ whole genome shotgun (WGS) entry which is preliminary data.</text>
</comment>
<protein>
    <submittedName>
        <fullName evidence="1">Uncharacterized protein</fullName>
    </submittedName>
</protein>
<accession>A0A1V3WG52</accession>
<evidence type="ECO:0000313" key="2">
    <source>
        <dbReference type="Proteomes" id="UP000188532"/>
    </source>
</evidence>
<name>A0A1V3WG52_MYCKA</name>
<dbReference type="AlphaFoldDB" id="A0A1V3WG52"/>
<sequence length="71" mass="7980">MYAVVSRVVEKWVCAAVGRCWVHRVYRPAHRAARRHLGVTMRGALARVQQGFERSVVGAYAVMRSAHTLTS</sequence>
<dbReference type="EMBL" id="MVBN01000011">
    <property type="protein sequence ID" value="OOK65396.1"/>
    <property type="molecule type" value="Genomic_DNA"/>
</dbReference>
<dbReference type="Proteomes" id="UP000188532">
    <property type="component" value="Unassembled WGS sequence"/>
</dbReference>
<organism evidence="1 2">
    <name type="scientific">Mycobacterium kansasii</name>
    <dbReference type="NCBI Taxonomy" id="1768"/>
    <lineage>
        <taxon>Bacteria</taxon>
        <taxon>Bacillati</taxon>
        <taxon>Actinomycetota</taxon>
        <taxon>Actinomycetes</taxon>
        <taxon>Mycobacteriales</taxon>
        <taxon>Mycobacteriaceae</taxon>
        <taxon>Mycobacterium</taxon>
    </lineage>
</organism>
<evidence type="ECO:0000313" key="1">
    <source>
        <dbReference type="EMBL" id="OOK65396.1"/>
    </source>
</evidence>
<reference evidence="1 2" key="1">
    <citation type="submission" date="2017-02" db="EMBL/GenBank/DDBJ databases">
        <title>Complete genome sequences of Mycobacterium kansasii strains isolated from rhesus macaques.</title>
        <authorList>
            <person name="Panda A."/>
            <person name="Nagaraj S."/>
            <person name="Zhao X."/>
            <person name="Tettelin H."/>
            <person name="Detolla L.J."/>
        </authorList>
    </citation>
    <scope>NUCLEOTIDE SEQUENCE [LARGE SCALE GENOMIC DNA]</scope>
    <source>
        <strain evidence="1 2">11-3469</strain>
    </source>
</reference>
<proteinExistence type="predicted"/>
<gene>
    <name evidence="1" type="ORF">BZL29_7801</name>
</gene>